<reference evidence="1" key="1">
    <citation type="submission" date="2011-10" db="EMBL/GenBank/DDBJ databases">
        <authorList>
            <person name="Genoscope - CEA"/>
        </authorList>
    </citation>
    <scope>NUCLEOTIDE SEQUENCE</scope>
</reference>
<dbReference type="Proteomes" id="UP000005222">
    <property type="component" value="Chromosome G"/>
</dbReference>
<dbReference type="Proteomes" id="UP000005222">
    <property type="component" value="Chromosome H"/>
</dbReference>
<organism evidence="1 3">
    <name type="scientific">Pichia sorbitophila (strain ATCC MYA-4447 / BCRC 22081 / CBS 7064 / NBRC 10061 / NRRL Y-12695)</name>
    <name type="common">Hybrid yeast</name>
    <dbReference type="NCBI Taxonomy" id="559304"/>
    <lineage>
        <taxon>Eukaryota</taxon>
        <taxon>Fungi</taxon>
        <taxon>Dikarya</taxon>
        <taxon>Ascomycota</taxon>
        <taxon>Saccharomycotina</taxon>
        <taxon>Pichiomycetes</taxon>
        <taxon>Debaryomycetaceae</taxon>
        <taxon>Millerozyma</taxon>
    </lineage>
</organism>
<dbReference type="AlphaFoldDB" id="G8YJD7"/>
<evidence type="ECO:0000313" key="2">
    <source>
        <dbReference type="EMBL" id="CCE81197.1"/>
    </source>
</evidence>
<dbReference type="EMBL" id="FO082052">
    <property type="protein sequence ID" value="CCE81197.1"/>
    <property type="molecule type" value="Genomic_DNA"/>
</dbReference>
<dbReference type="InParanoid" id="G8YJD7"/>
<reference evidence="3" key="2">
    <citation type="journal article" date="2012" name="G3 (Bethesda)">
        <title>Pichia sorbitophila, an interspecies yeast hybrid reveals early steps of genome resolution following polyploidization.</title>
        <authorList>
            <person name="Leh Louis V."/>
            <person name="Despons L."/>
            <person name="Friedrich A."/>
            <person name="Martin T."/>
            <person name="Durrens P."/>
            <person name="Casaregola S."/>
            <person name="Neuveglise C."/>
            <person name="Fairhead C."/>
            <person name="Marck C."/>
            <person name="Cruz J.A."/>
            <person name="Straub M.L."/>
            <person name="Kugler V."/>
            <person name="Sacerdot C."/>
            <person name="Uzunov Z."/>
            <person name="Thierry A."/>
            <person name="Weiss S."/>
            <person name="Bleykasten C."/>
            <person name="De Montigny J."/>
            <person name="Jacques N."/>
            <person name="Jung P."/>
            <person name="Lemaire M."/>
            <person name="Mallet S."/>
            <person name="Morel G."/>
            <person name="Richard G.F."/>
            <person name="Sarkar A."/>
            <person name="Savel G."/>
            <person name="Schacherer J."/>
            <person name="Seret M.L."/>
            <person name="Talla E."/>
            <person name="Samson G."/>
            <person name="Jubin C."/>
            <person name="Poulain J."/>
            <person name="Vacherie B."/>
            <person name="Barbe V."/>
            <person name="Pelletier E."/>
            <person name="Sherman D.J."/>
            <person name="Westhof E."/>
            <person name="Weissenbach J."/>
            <person name="Baret P.V."/>
            <person name="Wincker P."/>
            <person name="Gaillardin C."/>
            <person name="Dujon B."/>
            <person name="Souciet J.L."/>
        </authorList>
    </citation>
    <scope>NUCLEOTIDE SEQUENCE [LARGE SCALE GENOMIC DNA]</scope>
    <source>
        <strain evidence="3">ATCC MYA-4447 / BCRC 22081 / CBS 7064 / NBRC 10061 / NRRL Y-12695</strain>
    </source>
</reference>
<dbReference type="HOGENOM" id="CLU_2386938_0_0_1"/>
<protein>
    <submittedName>
        <fullName evidence="1">Piso0_003548 protein</fullName>
    </submittedName>
</protein>
<name>G8YJD7_PICSO</name>
<gene>
    <name evidence="1" type="primary">Piso0_003548</name>
    <name evidence="1" type="ORF">GNLVRS01_PISO0G14746g</name>
    <name evidence="2" type="ORF">GNLVRS01_PISO0H14747g</name>
</gene>
<sequence length="94" mass="10798">MHALYYGALYEIFCLSDHCVSSSGPEVCVCQPTAFDVLLVYHRYERYALGIFKRKKATIRPELKNGIKKDIVMKKALHEIVTRQTNYGVITSKK</sequence>
<dbReference type="EMBL" id="FO082053">
    <property type="protein sequence ID" value="CCE80432.1"/>
    <property type="molecule type" value="Genomic_DNA"/>
</dbReference>
<evidence type="ECO:0000313" key="1">
    <source>
        <dbReference type="EMBL" id="CCE80432.1"/>
    </source>
</evidence>
<evidence type="ECO:0000313" key="3">
    <source>
        <dbReference type="Proteomes" id="UP000005222"/>
    </source>
</evidence>
<proteinExistence type="predicted"/>
<accession>G8YJD7</accession>
<keyword evidence="3" id="KW-1185">Reference proteome</keyword>